<reference evidence="1 2" key="1">
    <citation type="submission" date="2014-06" db="EMBL/GenBank/DDBJ databases">
        <title>Evolutionary Origins and Diversification of the Mycorrhizal Mutualists.</title>
        <authorList>
            <consortium name="DOE Joint Genome Institute"/>
            <consortium name="Mycorrhizal Genomics Consortium"/>
            <person name="Kohler A."/>
            <person name="Kuo A."/>
            <person name="Nagy L.G."/>
            <person name="Floudas D."/>
            <person name="Copeland A."/>
            <person name="Barry K.W."/>
            <person name="Cichocki N."/>
            <person name="Veneault-Fourrey C."/>
            <person name="LaButti K."/>
            <person name="Lindquist E.A."/>
            <person name="Lipzen A."/>
            <person name="Lundell T."/>
            <person name="Morin E."/>
            <person name="Murat C."/>
            <person name="Riley R."/>
            <person name="Ohm R."/>
            <person name="Sun H."/>
            <person name="Tunlid A."/>
            <person name="Henrissat B."/>
            <person name="Grigoriev I.V."/>
            <person name="Hibbett D.S."/>
            <person name="Martin F."/>
        </authorList>
    </citation>
    <scope>NUCLEOTIDE SEQUENCE [LARGE SCALE GENOMIC DNA]</scope>
    <source>
        <strain evidence="1 2">FD-325 SS-3</strain>
    </source>
</reference>
<feature type="non-terminal residue" evidence="1">
    <location>
        <position position="454"/>
    </location>
</feature>
<gene>
    <name evidence="1" type="ORF">PLICRDRAFT_83614</name>
</gene>
<dbReference type="AlphaFoldDB" id="A0A0C9SKE2"/>
<evidence type="ECO:0000313" key="2">
    <source>
        <dbReference type="Proteomes" id="UP000053263"/>
    </source>
</evidence>
<sequence>MGRLPPSPCRACGSDRHWDKECPKFSIYLERRKTANLTEAGSDRALDEETVYTKAFDVLMAEYLSAAYIDLAKLESDIQKERNTFPQSSSQSAPETRNVHGRTRIEEVPDVDEDAAHEKLKASVFLIEDASLSEAELRYEALYGDTLSSDRVINTGEEQDKAPNAPPTPQATIKLQKRRVRAEGQSAFGESVLSTIGHIGSRTNAPVDLRIDSCANITLISETYYRALPSPPRIKQGRRAELWQLTNASAAITGFVTLPIFMTTSEGDSIETEAEAYVVPGMAVPILLGEDYQQNYELGVSRNVELGTTIHFGNTGYTVPAQGLHQRNKARRQRQKEKFGKDARTIRAAADYRISAHATKTIGIDGYFEGDAEYVLDKSLIANADESFFAVPNVLFSGANPGVPVSNPTDHPRMVRKGEVIGTITRADEYFDVPRDLKRLEDMLNDTARIATII</sequence>
<name>A0A0C9SKE2_PLICR</name>
<dbReference type="HOGENOM" id="CLU_028427_0_0_1"/>
<keyword evidence="2" id="KW-1185">Reference proteome</keyword>
<dbReference type="Proteomes" id="UP000053263">
    <property type="component" value="Unassembled WGS sequence"/>
</dbReference>
<proteinExistence type="predicted"/>
<protein>
    <submittedName>
        <fullName evidence="1">Uncharacterized protein</fullName>
    </submittedName>
</protein>
<accession>A0A0C9SKE2</accession>
<dbReference type="EMBL" id="KN832575">
    <property type="protein sequence ID" value="KII83581.1"/>
    <property type="molecule type" value="Genomic_DNA"/>
</dbReference>
<organism evidence="1 2">
    <name type="scientific">Plicaturopsis crispa FD-325 SS-3</name>
    <dbReference type="NCBI Taxonomy" id="944288"/>
    <lineage>
        <taxon>Eukaryota</taxon>
        <taxon>Fungi</taxon>
        <taxon>Dikarya</taxon>
        <taxon>Basidiomycota</taxon>
        <taxon>Agaricomycotina</taxon>
        <taxon>Agaricomycetes</taxon>
        <taxon>Agaricomycetidae</taxon>
        <taxon>Amylocorticiales</taxon>
        <taxon>Amylocorticiaceae</taxon>
        <taxon>Plicatura</taxon>
        <taxon>Plicaturopsis crispa</taxon>
    </lineage>
</organism>
<dbReference type="OrthoDB" id="3068303at2759"/>
<evidence type="ECO:0000313" key="1">
    <source>
        <dbReference type="EMBL" id="KII83581.1"/>
    </source>
</evidence>